<protein>
    <submittedName>
        <fullName evidence="2">Uncharacterized protein</fullName>
    </submittedName>
</protein>
<sequence length="86" mass="9681">MEEIRATDIQRPHRPCRQPSTPEQIQPWPETRDPGTYHSPSRGPTEPRGPGPGKQPPGVSRRTPKQPAPDAENHKYTGRTIPEENL</sequence>
<dbReference type="Proteomes" id="UP001469553">
    <property type="component" value="Unassembled WGS sequence"/>
</dbReference>
<keyword evidence="3" id="KW-1185">Reference proteome</keyword>
<feature type="region of interest" description="Disordered" evidence="1">
    <location>
        <begin position="1"/>
        <end position="86"/>
    </location>
</feature>
<comment type="caution">
    <text evidence="2">The sequence shown here is derived from an EMBL/GenBank/DDBJ whole genome shotgun (WGS) entry which is preliminary data.</text>
</comment>
<dbReference type="EMBL" id="JAHRIP010068524">
    <property type="protein sequence ID" value="MEQ2308257.1"/>
    <property type="molecule type" value="Genomic_DNA"/>
</dbReference>
<feature type="compositionally biased region" description="Basic and acidic residues" evidence="1">
    <location>
        <begin position="1"/>
        <end position="11"/>
    </location>
</feature>
<evidence type="ECO:0000313" key="3">
    <source>
        <dbReference type="Proteomes" id="UP001469553"/>
    </source>
</evidence>
<evidence type="ECO:0000313" key="2">
    <source>
        <dbReference type="EMBL" id="MEQ2308257.1"/>
    </source>
</evidence>
<evidence type="ECO:0000256" key="1">
    <source>
        <dbReference type="SAM" id="MobiDB-lite"/>
    </source>
</evidence>
<gene>
    <name evidence="2" type="ORF">AMECASPLE_026392</name>
</gene>
<proteinExistence type="predicted"/>
<organism evidence="2 3">
    <name type="scientific">Ameca splendens</name>
    <dbReference type="NCBI Taxonomy" id="208324"/>
    <lineage>
        <taxon>Eukaryota</taxon>
        <taxon>Metazoa</taxon>
        <taxon>Chordata</taxon>
        <taxon>Craniata</taxon>
        <taxon>Vertebrata</taxon>
        <taxon>Euteleostomi</taxon>
        <taxon>Actinopterygii</taxon>
        <taxon>Neopterygii</taxon>
        <taxon>Teleostei</taxon>
        <taxon>Neoteleostei</taxon>
        <taxon>Acanthomorphata</taxon>
        <taxon>Ovalentaria</taxon>
        <taxon>Atherinomorphae</taxon>
        <taxon>Cyprinodontiformes</taxon>
        <taxon>Goodeidae</taxon>
        <taxon>Ameca</taxon>
    </lineage>
</organism>
<accession>A0ABV0ZR55</accession>
<reference evidence="2 3" key="1">
    <citation type="submission" date="2021-06" db="EMBL/GenBank/DDBJ databases">
        <authorList>
            <person name="Palmer J.M."/>
        </authorList>
    </citation>
    <scope>NUCLEOTIDE SEQUENCE [LARGE SCALE GENOMIC DNA]</scope>
    <source>
        <strain evidence="2 3">AS_MEX2019</strain>
        <tissue evidence="2">Muscle</tissue>
    </source>
</reference>
<name>A0ABV0ZR55_9TELE</name>